<name>A0A4Y2G7E1_ARAVE</name>
<gene>
    <name evidence="1" type="ORF">AVEN_107455_1</name>
</gene>
<organism evidence="1 2">
    <name type="scientific">Araneus ventricosus</name>
    <name type="common">Orbweaver spider</name>
    <name type="synonym">Epeira ventricosa</name>
    <dbReference type="NCBI Taxonomy" id="182803"/>
    <lineage>
        <taxon>Eukaryota</taxon>
        <taxon>Metazoa</taxon>
        <taxon>Ecdysozoa</taxon>
        <taxon>Arthropoda</taxon>
        <taxon>Chelicerata</taxon>
        <taxon>Arachnida</taxon>
        <taxon>Araneae</taxon>
        <taxon>Araneomorphae</taxon>
        <taxon>Entelegynae</taxon>
        <taxon>Araneoidea</taxon>
        <taxon>Araneidae</taxon>
        <taxon>Araneus</taxon>
    </lineage>
</organism>
<keyword evidence="2" id="KW-1185">Reference proteome</keyword>
<protein>
    <submittedName>
        <fullName evidence="1">Uncharacterized protein</fullName>
    </submittedName>
</protein>
<comment type="caution">
    <text evidence="1">The sequence shown here is derived from an EMBL/GenBank/DDBJ whole genome shotgun (WGS) entry which is preliminary data.</text>
</comment>
<reference evidence="1 2" key="1">
    <citation type="journal article" date="2019" name="Sci. Rep.">
        <title>Orb-weaving spider Araneus ventricosus genome elucidates the spidroin gene catalogue.</title>
        <authorList>
            <person name="Kono N."/>
            <person name="Nakamura H."/>
            <person name="Ohtoshi R."/>
            <person name="Moran D.A.P."/>
            <person name="Shinohara A."/>
            <person name="Yoshida Y."/>
            <person name="Fujiwara M."/>
            <person name="Mori M."/>
            <person name="Tomita M."/>
            <person name="Arakawa K."/>
        </authorList>
    </citation>
    <scope>NUCLEOTIDE SEQUENCE [LARGE SCALE GENOMIC DNA]</scope>
</reference>
<sequence>MEKPTWMEEKVTIAAGRPIFGGLPNLVNTENAACWQVEYAHARATIEHGDCDVTHELNSFLVEYVETDVTHYPCVTPVHTGSVNDSRFKRSSTEARVLKVITDHGPTPPILSLVGGNSPPLLLYRKENRLTYSAASHLCTCGDPSDRVISFITSNRVTTALPEAGSLSDSRCNSLSTEDGVLIVINHRPRPEFSRTITGETKLS</sequence>
<dbReference type="EMBL" id="BGPR01001259">
    <property type="protein sequence ID" value="GBM49493.1"/>
    <property type="molecule type" value="Genomic_DNA"/>
</dbReference>
<dbReference type="AlphaFoldDB" id="A0A4Y2G7E1"/>
<accession>A0A4Y2G7E1</accession>
<dbReference type="Proteomes" id="UP000499080">
    <property type="component" value="Unassembled WGS sequence"/>
</dbReference>
<evidence type="ECO:0000313" key="2">
    <source>
        <dbReference type="Proteomes" id="UP000499080"/>
    </source>
</evidence>
<proteinExistence type="predicted"/>
<evidence type="ECO:0000313" key="1">
    <source>
        <dbReference type="EMBL" id="GBM49493.1"/>
    </source>
</evidence>